<feature type="transmembrane region" description="Helical" evidence="8">
    <location>
        <begin position="107"/>
        <end position="123"/>
    </location>
</feature>
<dbReference type="Pfam" id="PF04647">
    <property type="entry name" value="AgrB"/>
    <property type="match status" value="1"/>
</dbReference>
<keyword evidence="10" id="KW-1185">Reference proteome</keyword>
<dbReference type="GO" id="GO:0008233">
    <property type="term" value="F:peptidase activity"/>
    <property type="evidence" value="ECO:0007669"/>
    <property type="project" value="UniProtKB-KW"/>
</dbReference>
<feature type="transmembrane region" description="Helical" evidence="8">
    <location>
        <begin position="39"/>
        <end position="68"/>
    </location>
</feature>
<comment type="caution">
    <text evidence="9">The sequence shown here is derived from an EMBL/GenBank/DDBJ whole genome shotgun (WGS) entry which is preliminary data.</text>
</comment>
<sequence length="189" mass="21216">MSISRIAIGFCEWLNNISPRSQEENKVIQYGMELLLDNIIKFIIILLIGIVLGRGIDTFLVLSVFCGLRLQAGGIHAKTGLGCGFSLLLVWAISILGDIFFDISTVFLLYIYIVSALVILCCVPRTMNIEYFSSQDKLRKKLYSIIVLTFIMVVAFIKPPFRELLVCPVILEVITLLPKNKINTKGENI</sequence>
<dbReference type="InterPro" id="IPR006741">
    <property type="entry name" value="AgrB"/>
</dbReference>
<keyword evidence="4 8" id="KW-0812">Transmembrane</keyword>
<dbReference type="OrthoDB" id="1903579at2"/>
<evidence type="ECO:0000256" key="6">
    <source>
        <dbReference type="ARBA" id="ARBA00022989"/>
    </source>
</evidence>
<accession>A0A084JLC8</accession>
<dbReference type="SMART" id="SM00793">
    <property type="entry name" value="AgrB"/>
    <property type="match status" value="1"/>
</dbReference>
<gene>
    <name evidence="9" type="ORF">IO98_13915</name>
</gene>
<dbReference type="EMBL" id="JPME01000015">
    <property type="protein sequence ID" value="KEZ89762.1"/>
    <property type="molecule type" value="Genomic_DNA"/>
</dbReference>
<evidence type="ECO:0000256" key="2">
    <source>
        <dbReference type="ARBA" id="ARBA00022654"/>
    </source>
</evidence>
<proteinExistence type="predicted"/>
<dbReference type="GO" id="GO:0016020">
    <property type="term" value="C:membrane"/>
    <property type="evidence" value="ECO:0007669"/>
    <property type="project" value="InterPro"/>
</dbReference>
<feature type="transmembrane region" description="Helical" evidence="8">
    <location>
        <begin position="143"/>
        <end position="161"/>
    </location>
</feature>
<keyword evidence="7 8" id="KW-0472">Membrane</keyword>
<organism evidence="9 10">
    <name type="scientific">Lacrimispora celerecrescens</name>
    <dbReference type="NCBI Taxonomy" id="29354"/>
    <lineage>
        <taxon>Bacteria</taxon>
        <taxon>Bacillati</taxon>
        <taxon>Bacillota</taxon>
        <taxon>Clostridia</taxon>
        <taxon>Lachnospirales</taxon>
        <taxon>Lachnospiraceae</taxon>
        <taxon>Lacrimispora</taxon>
    </lineage>
</organism>
<dbReference type="STRING" id="29354.IO98_13915"/>
<evidence type="ECO:0000256" key="7">
    <source>
        <dbReference type="ARBA" id="ARBA00023136"/>
    </source>
</evidence>
<keyword evidence="6 8" id="KW-1133">Transmembrane helix</keyword>
<dbReference type="GO" id="GO:0006508">
    <property type="term" value="P:proteolysis"/>
    <property type="evidence" value="ECO:0007669"/>
    <property type="project" value="UniProtKB-KW"/>
</dbReference>
<evidence type="ECO:0000256" key="5">
    <source>
        <dbReference type="ARBA" id="ARBA00022801"/>
    </source>
</evidence>
<keyword evidence="1" id="KW-1003">Cell membrane</keyword>
<keyword evidence="5" id="KW-0378">Hydrolase</keyword>
<reference evidence="9 10" key="1">
    <citation type="submission" date="2014-07" db="EMBL/GenBank/DDBJ databases">
        <title>Draft genome of Clostridium celerecrescens 152B isolated from sediments associated with methane hydrate from Krishna Godavari basin.</title>
        <authorList>
            <person name="Honkalas V.S."/>
            <person name="Dabir A.P."/>
            <person name="Arora P."/>
            <person name="Dhakephalkar P.K."/>
        </authorList>
    </citation>
    <scope>NUCLEOTIDE SEQUENCE [LARGE SCALE GENOMIC DNA]</scope>
    <source>
        <strain evidence="9 10">152B</strain>
    </source>
</reference>
<evidence type="ECO:0000313" key="10">
    <source>
        <dbReference type="Proteomes" id="UP000028525"/>
    </source>
</evidence>
<evidence type="ECO:0000256" key="8">
    <source>
        <dbReference type="SAM" id="Phobius"/>
    </source>
</evidence>
<evidence type="ECO:0000256" key="3">
    <source>
        <dbReference type="ARBA" id="ARBA00022670"/>
    </source>
</evidence>
<dbReference type="AlphaFoldDB" id="A0A084JLC8"/>
<keyword evidence="2" id="KW-0673">Quorum sensing</keyword>
<evidence type="ECO:0000256" key="4">
    <source>
        <dbReference type="ARBA" id="ARBA00022692"/>
    </source>
</evidence>
<feature type="transmembrane region" description="Helical" evidence="8">
    <location>
        <begin position="80"/>
        <end position="101"/>
    </location>
</feature>
<name>A0A084JLC8_9FIRM</name>
<evidence type="ECO:0008006" key="11">
    <source>
        <dbReference type="Google" id="ProtNLM"/>
    </source>
</evidence>
<protein>
    <recommendedName>
        <fullName evidence="11">Accessory gene regulator AgrB</fullName>
    </recommendedName>
</protein>
<dbReference type="Proteomes" id="UP000028525">
    <property type="component" value="Unassembled WGS sequence"/>
</dbReference>
<keyword evidence="3" id="KW-0645">Protease</keyword>
<dbReference type="GO" id="GO:0009372">
    <property type="term" value="P:quorum sensing"/>
    <property type="evidence" value="ECO:0007669"/>
    <property type="project" value="UniProtKB-KW"/>
</dbReference>
<evidence type="ECO:0000313" key="9">
    <source>
        <dbReference type="EMBL" id="KEZ89762.1"/>
    </source>
</evidence>
<evidence type="ECO:0000256" key="1">
    <source>
        <dbReference type="ARBA" id="ARBA00022475"/>
    </source>
</evidence>